<gene>
    <name evidence="2" type="ORF">MQE36_15550</name>
</gene>
<proteinExistence type="predicted"/>
<reference evidence="2 3" key="1">
    <citation type="journal article" date="2018" name="Int. J. Syst. Evol. Microbiol.">
        <title>Zhouia spongiae sp. nov., isolated from a marine sponge.</title>
        <authorList>
            <person name="Zhuang L."/>
            <person name="Lin B."/>
            <person name="Qin F."/>
            <person name="Luo L."/>
        </authorList>
    </citation>
    <scope>NUCLEOTIDE SEQUENCE [LARGE SCALE GENOMIC DNA]</scope>
    <source>
        <strain evidence="2 3">HN-Y44</strain>
    </source>
</reference>
<keyword evidence="3" id="KW-1185">Reference proteome</keyword>
<dbReference type="EMBL" id="CP094326">
    <property type="protein sequence ID" value="UNY98481.1"/>
    <property type="molecule type" value="Genomic_DNA"/>
</dbReference>
<dbReference type="InterPro" id="IPR000073">
    <property type="entry name" value="AB_hydrolase_1"/>
</dbReference>
<dbReference type="InterPro" id="IPR022742">
    <property type="entry name" value="Hydrolase_4"/>
</dbReference>
<evidence type="ECO:0000313" key="2">
    <source>
        <dbReference type="EMBL" id="UNY98481.1"/>
    </source>
</evidence>
<sequence length="275" mass="31412">MQHNEFYFYCHNKKLYGQYWKPQQLKAVVVLVHGMGSHSGRYSSFVVPEFIDKGYAVIGFDHFGHGHTEGKRGTCPGYEAVLDSITEVFDKVDELFNGFPRFLYGHSMGGNVALNYVLRRKPELKGVVITSPFLRIAFPTPAWKMALGKLFYRIAPNITLSSGIDAKYISRDEKEVNKYKEDKLVHNRISPNFSIPFIKAGEEAISKALQLHLPLLLLHGTDDYITSHYASKAFAKQSEKYTELKLFEGGYHELHNDLEKQEVLNTITGWMDNQL</sequence>
<dbReference type="InterPro" id="IPR051044">
    <property type="entry name" value="MAG_DAG_Lipase"/>
</dbReference>
<protein>
    <submittedName>
        <fullName evidence="2">Alpha/beta hydrolase</fullName>
    </submittedName>
</protein>
<dbReference type="Gene3D" id="3.40.50.1820">
    <property type="entry name" value="alpha/beta hydrolase"/>
    <property type="match status" value="1"/>
</dbReference>
<accession>A0ABY3YLW7</accession>
<dbReference type="Pfam" id="PF12146">
    <property type="entry name" value="Hydrolase_4"/>
    <property type="match status" value="1"/>
</dbReference>
<evidence type="ECO:0000259" key="1">
    <source>
        <dbReference type="Pfam" id="PF12146"/>
    </source>
</evidence>
<dbReference type="PANTHER" id="PTHR11614">
    <property type="entry name" value="PHOSPHOLIPASE-RELATED"/>
    <property type="match status" value="1"/>
</dbReference>
<keyword evidence="2" id="KW-0378">Hydrolase</keyword>
<evidence type="ECO:0000313" key="3">
    <source>
        <dbReference type="Proteomes" id="UP000829476"/>
    </source>
</evidence>
<organism evidence="2 3">
    <name type="scientific">Zhouia spongiae</name>
    <dbReference type="NCBI Taxonomy" id="2202721"/>
    <lineage>
        <taxon>Bacteria</taxon>
        <taxon>Pseudomonadati</taxon>
        <taxon>Bacteroidota</taxon>
        <taxon>Flavobacteriia</taxon>
        <taxon>Flavobacteriales</taxon>
        <taxon>Flavobacteriaceae</taxon>
        <taxon>Zhouia</taxon>
    </lineage>
</organism>
<dbReference type="RefSeq" id="WP_242936887.1">
    <property type="nucleotide sequence ID" value="NZ_CP094326.1"/>
</dbReference>
<dbReference type="PRINTS" id="PR00111">
    <property type="entry name" value="ABHYDROLASE"/>
</dbReference>
<dbReference type="SUPFAM" id="SSF53474">
    <property type="entry name" value="alpha/beta-Hydrolases"/>
    <property type="match status" value="1"/>
</dbReference>
<dbReference type="InterPro" id="IPR029058">
    <property type="entry name" value="AB_hydrolase_fold"/>
</dbReference>
<feature type="domain" description="Serine aminopeptidase S33" evidence="1">
    <location>
        <begin position="24"/>
        <end position="259"/>
    </location>
</feature>
<name>A0ABY3YLW7_9FLAO</name>
<dbReference type="Proteomes" id="UP000829476">
    <property type="component" value="Chromosome"/>
</dbReference>
<dbReference type="GO" id="GO:0016787">
    <property type="term" value="F:hydrolase activity"/>
    <property type="evidence" value="ECO:0007669"/>
    <property type="project" value="UniProtKB-KW"/>
</dbReference>